<name>A0A2P6NDP3_9EUKA</name>
<feature type="coiled-coil region" evidence="1">
    <location>
        <begin position="273"/>
        <end position="345"/>
    </location>
</feature>
<dbReference type="Proteomes" id="UP000241769">
    <property type="component" value="Unassembled WGS sequence"/>
</dbReference>
<comment type="caution">
    <text evidence="3">The sequence shown here is derived from an EMBL/GenBank/DDBJ whole genome shotgun (WGS) entry which is preliminary data.</text>
</comment>
<keyword evidence="4" id="KW-1185">Reference proteome</keyword>
<evidence type="ECO:0000313" key="4">
    <source>
        <dbReference type="Proteomes" id="UP000241769"/>
    </source>
</evidence>
<dbReference type="AlphaFoldDB" id="A0A2P6NDP3"/>
<evidence type="ECO:0000256" key="2">
    <source>
        <dbReference type="SAM" id="MobiDB-lite"/>
    </source>
</evidence>
<evidence type="ECO:0000313" key="3">
    <source>
        <dbReference type="EMBL" id="PRP82078.1"/>
    </source>
</evidence>
<protein>
    <submittedName>
        <fullName evidence="3">Golgi microtubule-associated protein, isoform A</fullName>
    </submittedName>
</protein>
<sequence length="349" mass="40602">MKSAPNKNGASPNKLTKLEMDFYSLSRQSSSESFRKKKTSPIPQEPDKTSHILKRDGGVLRPEMTFVPPKKKKEEKDTDDKVNNKDKENKTNANRAVMDRHRKKRRVSAPACTDVLHNDEIHSTDRSLHDRIESYEEQLSAIREILDGQPINKKLSREVHQCTNCPRMEEELQLSGAKIESLEQEVQRLTMLVDVKASINIQLDSLEELRREQSVSEPQLSRDISILKEENNMLRTNLEEVQRRHEMGGSQPLEDPERMQALERLLWDKDLTIKHEQTKNKMLEEACENLQQRLNRRQKGMQMTQECYGLSTQTNDQVEDEEEKVEVLERQMVTVYAQLVQARKEKSKG</sequence>
<feature type="region of interest" description="Disordered" evidence="2">
    <location>
        <begin position="1"/>
        <end position="92"/>
    </location>
</feature>
<dbReference type="EMBL" id="MDYQ01000111">
    <property type="protein sequence ID" value="PRP82078.1"/>
    <property type="molecule type" value="Genomic_DNA"/>
</dbReference>
<gene>
    <name evidence="3" type="ORF">PROFUN_03768</name>
</gene>
<feature type="compositionally biased region" description="Basic and acidic residues" evidence="2">
    <location>
        <begin position="45"/>
        <end position="58"/>
    </location>
</feature>
<keyword evidence="1" id="KW-0175">Coiled coil</keyword>
<dbReference type="InParanoid" id="A0A2P6NDP3"/>
<evidence type="ECO:0000256" key="1">
    <source>
        <dbReference type="SAM" id="Coils"/>
    </source>
</evidence>
<feature type="compositionally biased region" description="Polar residues" evidence="2">
    <location>
        <begin position="1"/>
        <end position="14"/>
    </location>
</feature>
<proteinExistence type="predicted"/>
<feature type="compositionally biased region" description="Basic and acidic residues" evidence="2">
    <location>
        <begin position="72"/>
        <end position="90"/>
    </location>
</feature>
<organism evidence="3 4">
    <name type="scientific">Planoprotostelium fungivorum</name>
    <dbReference type="NCBI Taxonomy" id="1890364"/>
    <lineage>
        <taxon>Eukaryota</taxon>
        <taxon>Amoebozoa</taxon>
        <taxon>Evosea</taxon>
        <taxon>Variosea</taxon>
        <taxon>Cavosteliida</taxon>
        <taxon>Cavosteliaceae</taxon>
        <taxon>Planoprotostelium</taxon>
    </lineage>
</organism>
<reference evidence="3 4" key="1">
    <citation type="journal article" date="2018" name="Genome Biol. Evol.">
        <title>Multiple Roots of Fruiting Body Formation in Amoebozoa.</title>
        <authorList>
            <person name="Hillmann F."/>
            <person name="Forbes G."/>
            <person name="Novohradska S."/>
            <person name="Ferling I."/>
            <person name="Riege K."/>
            <person name="Groth M."/>
            <person name="Westermann M."/>
            <person name="Marz M."/>
            <person name="Spaller T."/>
            <person name="Winckler T."/>
            <person name="Schaap P."/>
            <person name="Glockner G."/>
        </authorList>
    </citation>
    <scope>NUCLEOTIDE SEQUENCE [LARGE SCALE GENOMIC DNA]</scope>
    <source>
        <strain evidence="3 4">Jena</strain>
    </source>
</reference>
<accession>A0A2P6NDP3</accession>